<sequence>MSAFRVHDLWGIIGGMLVLIALYLILNNSKGATSILGSLFSGSGKMVTDLQGR</sequence>
<evidence type="ECO:0000313" key="2">
    <source>
        <dbReference type="Proteomes" id="UP000829401"/>
    </source>
</evidence>
<accession>T0BSN6</accession>
<evidence type="ECO:0000313" key="1">
    <source>
        <dbReference type="EMBL" id="UNO49037.1"/>
    </source>
</evidence>
<dbReference type="AlphaFoldDB" id="T0BSN6"/>
<keyword evidence="2" id="KW-1185">Reference proteome</keyword>
<protein>
    <submittedName>
        <fullName evidence="1">Uncharacterized protein</fullName>
    </submittedName>
</protein>
<dbReference type="KEGG" id="aaco:K1I37_00220"/>
<gene>
    <name evidence="1" type="ORF">K1I37_00220</name>
</gene>
<reference evidence="2" key="1">
    <citation type="journal article" date="2022" name="G3 (Bethesda)">
        <title>Unveiling the complete genome sequence of Alicyclobacillus acidoterrestris DSM 3922T, a taint-producing strain.</title>
        <authorList>
            <person name="Leonardo I.C."/>
            <person name="Barreto Crespo M.T."/>
            <person name="Gaspar F.B."/>
        </authorList>
    </citation>
    <scope>NUCLEOTIDE SEQUENCE [LARGE SCALE GENOMIC DNA]</scope>
    <source>
        <strain evidence="2">DSM 3922</strain>
    </source>
</reference>
<dbReference type="STRING" id="1356854.N007_11985"/>
<organism evidence="1 2">
    <name type="scientific">Alicyclobacillus acidoterrestris (strain ATCC 49025 / DSM 3922 / CIP 106132 / NCIMB 13137 / GD3B)</name>
    <dbReference type="NCBI Taxonomy" id="1356854"/>
    <lineage>
        <taxon>Bacteria</taxon>
        <taxon>Bacillati</taxon>
        <taxon>Bacillota</taxon>
        <taxon>Bacilli</taxon>
        <taxon>Bacillales</taxon>
        <taxon>Alicyclobacillaceae</taxon>
        <taxon>Alicyclobacillus</taxon>
    </lineage>
</organism>
<proteinExistence type="predicted"/>
<dbReference type="Proteomes" id="UP000829401">
    <property type="component" value="Chromosome"/>
</dbReference>
<accession>A0A9E6ZGN3</accession>
<dbReference type="RefSeq" id="WP_021297455.1">
    <property type="nucleotide sequence ID" value="NZ_AURB01000154.1"/>
</dbReference>
<dbReference type="EMBL" id="CP080467">
    <property type="protein sequence ID" value="UNO49037.1"/>
    <property type="molecule type" value="Genomic_DNA"/>
</dbReference>
<name>T0BSN6_ALIAG</name>